<dbReference type="NCBIfam" id="TIGR00307">
    <property type="entry name" value="eS8"/>
    <property type="match status" value="1"/>
</dbReference>
<dbReference type="Gene3D" id="3.10.290.70">
    <property type="match status" value="2"/>
</dbReference>
<evidence type="ECO:0000256" key="5">
    <source>
        <dbReference type="SAM" id="MobiDB-lite"/>
    </source>
</evidence>
<dbReference type="CDD" id="cd11380">
    <property type="entry name" value="Ribosomal_S8e_like"/>
    <property type="match status" value="1"/>
</dbReference>
<organism evidence="6 7">
    <name type="scientific">Anopheles albimanus</name>
    <name type="common">New world malaria mosquito</name>
    <dbReference type="NCBI Taxonomy" id="7167"/>
    <lineage>
        <taxon>Eukaryota</taxon>
        <taxon>Metazoa</taxon>
        <taxon>Ecdysozoa</taxon>
        <taxon>Arthropoda</taxon>
        <taxon>Hexapoda</taxon>
        <taxon>Insecta</taxon>
        <taxon>Pterygota</taxon>
        <taxon>Neoptera</taxon>
        <taxon>Endopterygota</taxon>
        <taxon>Diptera</taxon>
        <taxon>Nematocera</taxon>
        <taxon>Culicoidea</taxon>
        <taxon>Culicidae</taxon>
        <taxon>Anophelinae</taxon>
        <taxon>Anopheles</taxon>
    </lineage>
</organism>
<dbReference type="OrthoDB" id="1703270at2759"/>
<dbReference type="GeneID" id="118459896"/>
<sequence length="206" mass="23459">MGISRDSYHKRRATGGKKAAIRKKRKYELGRPAANTKIGATRVHFVRTRGGNRKFRALRLDAGNFAWASEGMARKCRIIDVVYNASNNELIRTKTLVKNAIIVIDAAPFRQWYESHYLLPLGKKREVKAGEEDVISKQRSKHAMKKFIKRQKTAKLEPALEEQFNSGRLLAAIASRPGQCGRADGYILEGKELEFYLKKIKNKKSK</sequence>
<keyword evidence="3 4" id="KW-0687">Ribonucleoprotein</keyword>
<dbReference type="GO" id="GO:0005840">
    <property type="term" value="C:ribosome"/>
    <property type="evidence" value="ECO:0007669"/>
    <property type="project" value="UniProtKB-KW"/>
</dbReference>
<dbReference type="STRING" id="7167.A0A182F8X1"/>
<protein>
    <recommendedName>
        <fullName evidence="4">40S ribosomal protein S8</fullName>
    </recommendedName>
</protein>
<dbReference type="GO" id="GO:0006412">
    <property type="term" value="P:translation"/>
    <property type="evidence" value="ECO:0007669"/>
    <property type="project" value="InterPro"/>
</dbReference>
<dbReference type="PANTHER" id="PTHR10394">
    <property type="entry name" value="40S RIBOSOMAL PROTEIN S8"/>
    <property type="match status" value="1"/>
</dbReference>
<evidence type="ECO:0000256" key="3">
    <source>
        <dbReference type="ARBA" id="ARBA00023274"/>
    </source>
</evidence>
<feature type="region of interest" description="Disordered" evidence="5">
    <location>
        <begin position="1"/>
        <end position="21"/>
    </location>
</feature>
<evidence type="ECO:0000313" key="6">
    <source>
        <dbReference type="EnsemblMetazoa" id="AALB002945-PA"/>
    </source>
</evidence>
<proteinExistence type="inferred from homology"/>
<dbReference type="FunFam" id="3.10.290.70:FF:000001">
    <property type="entry name" value="40S ribosomal protein S8"/>
    <property type="match status" value="1"/>
</dbReference>
<keyword evidence="7" id="KW-1185">Reference proteome</keyword>
<reference evidence="6 7" key="1">
    <citation type="journal article" date="2017" name="G3 (Bethesda)">
        <title>The Physical Genome Mapping of Anopheles albimanus Corrected Scaffold Misassemblies and Identified Interarm Rearrangements in Genus Anopheles.</title>
        <authorList>
            <person name="Artemov G.N."/>
            <person name="Peery A.N."/>
            <person name="Jiang X."/>
            <person name="Tu Z."/>
            <person name="Stegniy V.N."/>
            <person name="Sharakhova M.V."/>
            <person name="Sharakhov I.V."/>
        </authorList>
    </citation>
    <scope>NUCLEOTIDE SEQUENCE [LARGE SCALE GENOMIC DNA]</scope>
    <source>
        <strain evidence="6 7">ALBI9_A</strain>
    </source>
</reference>
<accession>A0A182F8X1</accession>
<dbReference type="VEuPathDB" id="VectorBase:AALB20_031288"/>
<dbReference type="RefSeq" id="XP_035779605.1">
    <property type="nucleotide sequence ID" value="XM_035923712.1"/>
</dbReference>
<keyword evidence="2 4" id="KW-0689">Ribosomal protein</keyword>
<name>A0A182F8X1_ANOAL</name>
<dbReference type="VEuPathDB" id="VectorBase:AALB002945"/>
<dbReference type="Pfam" id="PF01201">
    <property type="entry name" value="Ribosomal_S8e"/>
    <property type="match status" value="1"/>
</dbReference>
<dbReference type="EnsemblMetazoa" id="AALB002945-RA">
    <property type="protein sequence ID" value="AALB002945-PA"/>
    <property type="gene ID" value="AALB002945"/>
</dbReference>
<evidence type="ECO:0000256" key="4">
    <source>
        <dbReference type="RuleBase" id="RU000669"/>
    </source>
</evidence>
<comment type="similarity">
    <text evidence="1 4">Belongs to the eukaryotic ribosomal protein eS8 family.</text>
</comment>
<reference evidence="6" key="2">
    <citation type="submission" date="2022-08" db="UniProtKB">
        <authorList>
            <consortium name="EnsemblMetazoa"/>
        </authorList>
    </citation>
    <scope>IDENTIFICATION</scope>
    <source>
        <strain evidence="6">STECLA/ALBI9_A</strain>
    </source>
</reference>
<evidence type="ECO:0000256" key="2">
    <source>
        <dbReference type="ARBA" id="ARBA00022980"/>
    </source>
</evidence>
<dbReference type="InterPro" id="IPR022309">
    <property type="entry name" value="Ribosomal_Se8/biogenesis_NSA2"/>
</dbReference>
<dbReference type="InterPro" id="IPR001047">
    <property type="entry name" value="Ribosomal_eS8"/>
</dbReference>
<dbReference type="InterPro" id="IPR018283">
    <property type="entry name" value="Ribosomal_eS8_CS"/>
</dbReference>
<feature type="compositionally biased region" description="Basic residues" evidence="5">
    <location>
        <begin position="8"/>
        <end position="21"/>
    </location>
</feature>
<dbReference type="GO" id="GO:0003735">
    <property type="term" value="F:structural constituent of ribosome"/>
    <property type="evidence" value="ECO:0007669"/>
    <property type="project" value="InterPro"/>
</dbReference>
<dbReference type="KEGG" id="aali:118459896"/>
<evidence type="ECO:0000256" key="1">
    <source>
        <dbReference type="ARBA" id="ARBA00005257"/>
    </source>
</evidence>
<dbReference type="GO" id="GO:1990904">
    <property type="term" value="C:ribonucleoprotein complex"/>
    <property type="evidence" value="ECO:0007669"/>
    <property type="project" value="UniProtKB-KW"/>
</dbReference>
<dbReference type="CTD" id="6202"/>
<dbReference type="PROSITE" id="PS01193">
    <property type="entry name" value="RIBOSOMAL_S8E"/>
    <property type="match status" value="1"/>
</dbReference>
<dbReference type="AlphaFoldDB" id="A0A182F8X1"/>
<dbReference type="Proteomes" id="UP000069272">
    <property type="component" value="Chromosome 2R"/>
</dbReference>
<evidence type="ECO:0000313" key="7">
    <source>
        <dbReference type="Proteomes" id="UP000069272"/>
    </source>
</evidence>